<name>A0ABQ0ZL06_9BACT</name>
<dbReference type="InterPro" id="IPR036388">
    <property type="entry name" value="WH-like_DNA-bd_sf"/>
</dbReference>
<dbReference type="Proteomes" id="UP000396862">
    <property type="component" value="Unassembled WGS sequence"/>
</dbReference>
<dbReference type="SUPFAM" id="SSF46785">
    <property type="entry name" value="Winged helix' DNA-binding domain"/>
    <property type="match status" value="1"/>
</dbReference>
<keyword evidence="3" id="KW-0804">Transcription</keyword>
<dbReference type="InterPro" id="IPR036390">
    <property type="entry name" value="WH_DNA-bd_sf"/>
</dbReference>
<feature type="domain" description="HTH hxlR-type" evidence="4">
    <location>
        <begin position="16"/>
        <end position="120"/>
    </location>
</feature>
<dbReference type="Pfam" id="PF01638">
    <property type="entry name" value="HxlR"/>
    <property type="match status" value="1"/>
</dbReference>
<evidence type="ECO:0000256" key="1">
    <source>
        <dbReference type="ARBA" id="ARBA00023015"/>
    </source>
</evidence>
<keyword evidence="2" id="KW-0238">DNA-binding</keyword>
<dbReference type="InterPro" id="IPR002577">
    <property type="entry name" value="HTH_HxlR"/>
</dbReference>
<proteinExistence type="predicted"/>
<organism evidence="5 6">
    <name type="scientific">Prolixibacter denitrificans</name>
    <dbReference type="NCBI Taxonomy" id="1541063"/>
    <lineage>
        <taxon>Bacteria</taxon>
        <taxon>Pseudomonadati</taxon>
        <taxon>Bacteroidota</taxon>
        <taxon>Bacteroidia</taxon>
        <taxon>Marinilabiliales</taxon>
        <taxon>Prolixibacteraceae</taxon>
        <taxon>Prolixibacter</taxon>
    </lineage>
</organism>
<keyword evidence="1" id="KW-0805">Transcription regulation</keyword>
<sequence length="127" mass="14466">MVMACDATVLAEVKMCSSNYVMAVNDTMNVISGKWKLPIIGSLLYGKKRFKELERDIAKITPRMLSKELKDLEMNSIVKRTVHNTIPVTVEYELTDSGRRFKNVLDVMVEWGLEHRQDVMSEITGGK</sequence>
<dbReference type="EMBL" id="BLAU01000001">
    <property type="protein sequence ID" value="GET22121.1"/>
    <property type="molecule type" value="Genomic_DNA"/>
</dbReference>
<evidence type="ECO:0000313" key="6">
    <source>
        <dbReference type="Proteomes" id="UP000396862"/>
    </source>
</evidence>
<evidence type="ECO:0000256" key="3">
    <source>
        <dbReference type="ARBA" id="ARBA00023163"/>
    </source>
</evidence>
<dbReference type="PANTHER" id="PTHR33204">
    <property type="entry name" value="TRANSCRIPTIONAL REGULATOR, MARR FAMILY"/>
    <property type="match status" value="1"/>
</dbReference>
<protein>
    <recommendedName>
        <fullName evidence="4">HTH hxlR-type domain-containing protein</fullName>
    </recommendedName>
</protein>
<evidence type="ECO:0000256" key="2">
    <source>
        <dbReference type="ARBA" id="ARBA00023125"/>
    </source>
</evidence>
<dbReference type="PROSITE" id="PS51118">
    <property type="entry name" value="HTH_HXLR"/>
    <property type="match status" value="1"/>
</dbReference>
<evidence type="ECO:0000259" key="4">
    <source>
        <dbReference type="PROSITE" id="PS51118"/>
    </source>
</evidence>
<gene>
    <name evidence="5" type="ORF">JCM18694_23670</name>
</gene>
<dbReference type="Gene3D" id="1.10.10.10">
    <property type="entry name" value="Winged helix-like DNA-binding domain superfamily/Winged helix DNA-binding domain"/>
    <property type="match status" value="1"/>
</dbReference>
<dbReference type="PANTHER" id="PTHR33204:SF29">
    <property type="entry name" value="TRANSCRIPTIONAL REGULATOR"/>
    <property type="match status" value="1"/>
</dbReference>
<accession>A0ABQ0ZL06</accession>
<comment type="caution">
    <text evidence="5">The sequence shown here is derived from an EMBL/GenBank/DDBJ whole genome shotgun (WGS) entry which is preliminary data.</text>
</comment>
<keyword evidence="6" id="KW-1185">Reference proteome</keyword>
<evidence type="ECO:0000313" key="5">
    <source>
        <dbReference type="EMBL" id="GET22121.1"/>
    </source>
</evidence>
<reference evidence="5 6" key="1">
    <citation type="submission" date="2019-10" db="EMBL/GenBank/DDBJ databases">
        <title>Prolixibacter strains distinguished by the presence of nitrate reductase genes were adept at nitrate-dependent anaerobic corrosion of metallic iron and carbon steel.</title>
        <authorList>
            <person name="Iino T."/>
            <person name="Shono N."/>
            <person name="Ito K."/>
            <person name="Nakamura R."/>
            <person name="Sueoka K."/>
            <person name="Harayama S."/>
            <person name="Ohkuma M."/>
        </authorList>
    </citation>
    <scope>NUCLEOTIDE SEQUENCE [LARGE SCALE GENOMIC DNA]</scope>
    <source>
        <strain evidence="5 6">MIC1-1</strain>
    </source>
</reference>